<name>A0AAD3Y1S5_NEPGR</name>
<keyword evidence="2" id="KW-0238">DNA-binding</keyword>
<dbReference type="AlphaFoldDB" id="A0AAD3Y1S5"/>
<keyword evidence="4" id="KW-0539">Nucleus</keyword>
<feature type="domain" description="NAC" evidence="5">
    <location>
        <begin position="1"/>
        <end position="57"/>
    </location>
</feature>
<dbReference type="InterPro" id="IPR003441">
    <property type="entry name" value="NAC-dom"/>
</dbReference>
<keyword evidence="7" id="KW-1185">Reference proteome</keyword>
<dbReference type="Proteomes" id="UP001279734">
    <property type="component" value="Unassembled WGS sequence"/>
</dbReference>
<evidence type="ECO:0000256" key="4">
    <source>
        <dbReference type="ARBA" id="ARBA00023242"/>
    </source>
</evidence>
<dbReference type="PANTHER" id="PTHR31744">
    <property type="entry name" value="PROTEIN CUP-SHAPED COTYLEDON 2-RELATED"/>
    <property type="match status" value="1"/>
</dbReference>
<evidence type="ECO:0000313" key="6">
    <source>
        <dbReference type="EMBL" id="GMH24269.1"/>
    </source>
</evidence>
<sequence>MKKTLVFYRGRAPTGEKSHWVMQEFRLDGKLAYHYFSRNFKGAPKERHWPSCHRWMRWHSDRLFSPSMAAAADRDSCSYDGEEVAANGEHVSCFSTIINADSSSSAYSAFNHHTSNFPGLISPPPSFFFSNGRPRNSGLPAFPQENLQLPSFSPMPPDGVGNGGGGTGDPMEAFRFMGSWAGIVEERKL</sequence>
<dbReference type="GO" id="GO:0006355">
    <property type="term" value="P:regulation of DNA-templated transcription"/>
    <property type="evidence" value="ECO:0007669"/>
    <property type="project" value="InterPro"/>
</dbReference>
<reference evidence="6" key="1">
    <citation type="submission" date="2023-05" db="EMBL/GenBank/DDBJ databases">
        <title>Nepenthes gracilis genome sequencing.</title>
        <authorList>
            <person name="Fukushima K."/>
        </authorList>
    </citation>
    <scope>NUCLEOTIDE SEQUENCE</scope>
    <source>
        <strain evidence="6">SING2019-196</strain>
    </source>
</reference>
<protein>
    <recommendedName>
        <fullName evidence="5">NAC domain-containing protein</fullName>
    </recommendedName>
</protein>
<dbReference type="SUPFAM" id="SSF101941">
    <property type="entry name" value="NAC domain"/>
    <property type="match status" value="1"/>
</dbReference>
<comment type="caution">
    <text evidence="6">The sequence shown here is derived from an EMBL/GenBank/DDBJ whole genome shotgun (WGS) entry which is preliminary data.</text>
</comment>
<dbReference type="EMBL" id="BSYO01000027">
    <property type="protein sequence ID" value="GMH24269.1"/>
    <property type="molecule type" value="Genomic_DNA"/>
</dbReference>
<evidence type="ECO:0000256" key="3">
    <source>
        <dbReference type="ARBA" id="ARBA00023163"/>
    </source>
</evidence>
<accession>A0AAD3Y1S5</accession>
<evidence type="ECO:0000259" key="5">
    <source>
        <dbReference type="PROSITE" id="PS51005"/>
    </source>
</evidence>
<proteinExistence type="predicted"/>
<dbReference type="PROSITE" id="PS51005">
    <property type="entry name" value="NAC"/>
    <property type="match status" value="1"/>
</dbReference>
<evidence type="ECO:0000313" key="7">
    <source>
        <dbReference type="Proteomes" id="UP001279734"/>
    </source>
</evidence>
<keyword evidence="3" id="KW-0804">Transcription</keyword>
<organism evidence="6 7">
    <name type="scientific">Nepenthes gracilis</name>
    <name type="common">Slender pitcher plant</name>
    <dbReference type="NCBI Taxonomy" id="150966"/>
    <lineage>
        <taxon>Eukaryota</taxon>
        <taxon>Viridiplantae</taxon>
        <taxon>Streptophyta</taxon>
        <taxon>Embryophyta</taxon>
        <taxon>Tracheophyta</taxon>
        <taxon>Spermatophyta</taxon>
        <taxon>Magnoliopsida</taxon>
        <taxon>eudicotyledons</taxon>
        <taxon>Gunneridae</taxon>
        <taxon>Pentapetalae</taxon>
        <taxon>Caryophyllales</taxon>
        <taxon>Nepenthaceae</taxon>
        <taxon>Nepenthes</taxon>
    </lineage>
</organism>
<dbReference type="GO" id="GO:0005634">
    <property type="term" value="C:nucleus"/>
    <property type="evidence" value="ECO:0007669"/>
    <property type="project" value="UniProtKB-ARBA"/>
</dbReference>
<keyword evidence="1" id="KW-0805">Transcription regulation</keyword>
<dbReference type="Gene3D" id="2.170.150.80">
    <property type="entry name" value="NAC domain"/>
    <property type="match status" value="1"/>
</dbReference>
<dbReference type="GO" id="GO:0003677">
    <property type="term" value="F:DNA binding"/>
    <property type="evidence" value="ECO:0007669"/>
    <property type="project" value="UniProtKB-KW"/>
</dbReference>
<evidence type="ECO:0000256" key="2">
    <source>
        <dbReference type="ARBA" id="ARBA00023125"/>
    </source>
</evidence>
<gene>
    <name evidence="6" type="ORF">Nepgr_026112</name>
</gene>
<evidence type="ECO:0000256" key="1">
    <source>
        <dbReference type="ARBA" id="ARBA00023015"/>
    </source>
</evidence>
<dbReference type="PANTHER" id="PTHR31744:SF92">
    <property type="entry name" value="NAC DOMAIN-CONTAINING PROTEIN 87"/>
    <property type="match status" value="1"/>
</dbReference>
<dbReference type="InterPro" id="IPR036093">
    <property type="entry name" value="NAC_dom_sf"/>
</dbReference>